<feature type="domain" description="Piwi" evidence="1">
    <location>
        <begin position="19"/>
        <end position="91"/>
    </location>
</feature>
<name>A0AAV7HQU8_DENCH</name>
<dbReference type="Proteomes" id="UP000775213">
    <property type="component" value="Unassembled WGS sequence"/>
</dbReference>
<dbReference type="Pfam" id="PF02171">
    <property type="entry name" value="Piwi"/>
    <property type="match status" value="1"/>
</dbReference>
<evidence type="ECO:0000313" key="2">
    <source>
        <dbReference type="EMBL" id="KAH0469973.1"/>
    </source>
</evidence>
<sequence>MPRIALLNDLMYLQSLQLSVQGTKAEIDDDDITRKSLIDSYMSSGKRKLGQIIIFRDGASQSKFNQVLNIELDKIIEACKCHDEEGISKDAVIQANNKNNDDDIIRKFLIDFYTNSGKGKPDQSIIFRDRVSELVQPGFEHWVG</sequence>
<dbReference type="SUPFAM" id="SSF53098">
    <property type="entry name" value="Ribonuclease H-like"/>
    <property type="match status" value="1"/>
</dbReference>
<dbReference type="EMBL" id="JAGFBR010000002">
    <property type="protein sequence ID" value="KAH0469973.1"/>
    <property type="molecule type" value="Genomic_DNA"/>
</dbReference>
<dbReference type="PANTHER" id="PTHR22891">
    <property type="entry name" value="EUKARYOTIC TRANSLATION INITIATION FACTOR 2C"/>
    <property type="match status" value="1"/>
</dbReference>
<organism evidence="2 3">
    <name type="scientific">Dendrobium chrysotoxum</name>
    <name type="common">Orchid</name>
    <dbReference type="NCBI Taxonomy" id="161865"/>
    <lineage>
        <taxon>Eukaryota</taxon>
        <taxon>Viridiplantae</taxon>
        <taxon>Streptophyta</taxon>
        <taxon>Embryophyta</taxon>
        <taxon>Tracheophyta</taxon>
        <taxon>Spermatophyta</taxon>
        <taxon>Magnoliopsida</taxon>
        <taxon>Liliopsida</taxon>
        <taxon>Asparagales</taxon>
        <taxon>Orchidaceae</taxon>
        <taxon>Epidendroideae</taxon>
        <taxon>Malaxideae</taxon>
        <taxon>Dendrobiinae</taxon>
        <taxon>Dendrobium</taxon>
    </lineage>
</organism>
<dbReference type="InterPro" id="IPR012337">
    <property type="entry name" value="RNaseH-like_sf"/>
</dbReference>
<dbReference type="InterPro" id="IPR003165">
    <property type="entry name" value="Piwi"/>
</dbReference>
<dbReference type="Gene3D" id="3.30.420.10">
    <property type="entry name" value="Ribonuclease H-like superfamily/Ribonuclease H"/>
    <property type="match status" value="1"/>
</dbReference>
<dbReference type="GO" id="GO:0003676">
    <property type="term" value="F:nucleic acid binding"/>
    <property type="evidence" value="ECO:0007669"/>
    <property type="project" value="InterPro"/>
</dbReference>
<dbReference type="AlphaFoldDB" id="A0AAV7HQU8"/>
<evidence type="ECO:0000313" key="3">
    <source>
        <dbReference type="Proteomes" id="UP000775213"/>
    </source>
</evidence>
<protein>
    <recommendedName>
        <fullName evidence="1">Piwi domain-containing protein</fullName>
    </recommendedName>
</protein>
<accession>A0AAV7HQU8</accession>
<gene>
    <name evidence="2" type="ORF">IEQ34_001531</name>
</gene>
<keyword evidence="3" id="KW-1185">Reference proteome</keyword>
<dbReference type="InterPro" id="IPR036397">
    <property type="entry name" value="RNaseH_sf"/>
</dbReference>
<proteinExistence type="predicted"/>
<comment type="caution">
    <text evidence="2">The sequence shown here is derived from an EMBL/GenBank/DDBJ whole genome shotgun (WGS) entry which is preliminary data.</text>
</comment>
<evidence type="ECO:0000259" key="1">
    <source>
        <dbReference type="Pfam" id="PF02171"/>
    </source>
</evidence>
<reference evidence="2 3" key="1">
    <citation type="journal article" date="2021" name="Hortic Res">
        <title>Chromosome-scale assembly of the Dendrobium chrysotoxum genome enhances the understanding of orchid evolution.</title>
        <authorList>
            <person name="Zhang Y."/>
            <person name="Zhang G.Q."/>
            <person name="Zhang D."/>
            <person name="Liu X.D."/>
            <person name="Xu X.Y."/>
            <person name="Sun W.H."/>
            <person name="Yu X."/>
            <person name="Zhu X."/>
            <person name="Wang Z.W."/>
            <person name="Zhao X."/>
            <person name="Zhong W.Y."/>
            <person name="Chen H."/>
            <person name="Yin W.L."/>
            <person name="Huang T."/>
            <person name="Niu S.C."/>
            <person name="Liu Z.J."/>
        </authorList>
    </citation>
    <scope>NUCLEOTIDE SEQUENCE [LARGE SCALE GENOMIC DNA]</scope>
    <source>
        <strain evidence="2">Lindl</strain>
    </source>
</reference>